<dbReference type="AlphaFoldDB" id="A0AA42MR29"/>
<dbReference type="EMBL" id="JAOCBE010000001">
    <property type="protein sequence ID" value="MDH0968202.1"/>
    <property type="molecule type" value="Genomic_DNA"/>
</dbReference>
<evidence type="ECO:0000313" key="2">
    <source>
        <dbReference type="Proteomes" id="UP001159915"/>
    </source>
</evidence>
<dbReference type="RefSeq" id="WP_279669627.1">
    <property type="nucleotide sequence ID" value="NZ_JAOCBE010000001.1"/>
</dbReference>
<accession>A0AA42MR29</accession>
<proteinExistence type="predicted"/>
<name>A0AA42MR29_ACIJO</name>
<organism evidence="1 2">
    <name type="scientific">Acinetobacter johnsonii</name>
    <dbReference type="NCBI Taxonomy" id="40214"/>
    <lineage>
        <taxon>Bacteria</taxon>
        <taxon>Pseudomonadati</taxon>
        <taxon>Pseudomonadota</taxon>
        <taxon>Gammaproteobacteria</taxon>
        <taxon>Moraxellales</taxon>
        <taxon>Moraxellaceae</taxon>
        <taxon>Acinetobacter</taxon>
    </lineage>
</organism>
<protein>
    <submittedName>
        <fullName evidence="1">Uncharacterized protein</fullName>
    </submittedName>
</protein>
<gene>
    <name evidence="1" type="ORF">N5C10_02580</name>
</gene>
<reference evidence="1" key="1">
    <citation type="submission" date="2022-09" db="EMBL/GenBank/DDBJ databases">
        <title>Intensive care unit water sources are persistently colonized with multi-drug resistant bacteria and are the site of extensive horizontal gene transfer of antibiotic resistance genes.</title>
        <authorList>
            <person name="Diorio-Toth L."/>
        </authorList>
    </citation>
    <scope>NUCLEOTIDE SEQUENCE</scope>
    <source>
        <strain evidence="1">GD03920</strain>
    </source>
</reference>
<evidence type="ECO:0000313" key="1">
    <source>
        <dbReference type="EMBL" id="MDH0968202.1"/>
    </source>
</evidence>
<dbReference type="Proteomes" id="UP001159915">
    <property type="component" value="Unassembled WGS sequence"/>
</dbReference>
<sequence length="63" mass="7120">MLQFTDLNLTKHIININNVNNVVIRNNNGSHVVTFHMPGQHVVPATVDVKTAERIFKELGELK</sequence>
<comment type="caution">
    <text evidence="1">The sequence shown here is derived from an EMBL/GenBank/DDBJ whole genome shotgun (WGS) entry which is preliminary data.</text>
</comment>